<dbReference type="Gene3D" id="1.10.555.10">
    <property type="entry name" value="Rho GTPase activation protein"/>
    <property type="match status" value="1"/>
</dbReference>
<keyword evidence="4" id="KW-0968">Cytoplasmic vesicle</keyword>
<sequence>MTTKNDLAAIIPLPQLVSQLLRPSERVSSVAEVWGLLVLRRSGDALVVVTLLGLSADVGLSLGQAKTDKALTLKLVSADKALVLANSLGDIEPLLKDLRNRIREANPSNFEWLAYYRDQLDETGRKQTHVSNNPFILDDFSLNPANSRFIKENWIAAQQRIKESEFSSFSPIKVFTGTWNVNGQDPTESISPWFANANDADVFVLGFQELDLSTEIYLISDDTKQQHWTRLMERYLEKLGDKFYKVASKQLIGLFIVVYAKESFRSDISEVTVESVGTGLMGMGNKGGVSCRFRLKDSYLCFVNAHLAADTNQVDRRNQDFAEICKRTKYPLGATSFADVRDYLRHNPCVNSSVDLNAPVASPSTPNQYMTVGIFESDHLFFMGDLNYRITLSDTEAKVLLVDNELEKLLEHDQLNNEKRYQRVLHNFQEAGKLTFKPTYKFDVGTDEYDTSEKKRSPSWCDRIFYHVNPIQKDRRTDWIEPLWYRSTMDMRISDHKPVSAFFKVLIRTVDSTKLERLTDELMKELDRLENDALPKLEVEEDVVSFGDVKFMTPSTQCVHVKNTGKVVARFRFLPKDKEQLAAKPFYFMSPQTGTLFPGDVMKINLTILVRDVSIAAKLNFKNETLDDMFILHTDLGKDMFISAAATWLPSCFGNSLEVLYSIRQPIRFSGGVEGIMLIANHLASGKGKETLNAPAVSGEVKEMSDRAEENANTPKELWRLVDFIYRYGMDVDNLFKKAGDPYLVQYIAECLDTGAEFDIEALLLDSVDEAELTKNPDSASQEELHDVGADSPTSENLITLDIDLLLKSSSAAGGSGRESPTKHGHVLKLSKRKGRVAAVHAMAECLFLFLNGLVVPVLPPDMYLRTIKDGYLDNAEAQKIVAAIPSVHGHVFLYLASFLKEAVKTYSGQPELNAETISRVFAPLIVKKPATANVEFLKEVGGFGVDMRATMFLMQYVKQ</sequence>
<dbReference type="InterPro" id="IPR048869">
    <property type="entry name" value="OCRL-1_2_ASH"/>
</dbReference>
<dbReference type="SUPFAM" id="SSF56219">
    <property type="entry name" value="DNase I-like"/>
    <property type="match status" value="1"/>
</dbReference>
<feature type="domain" description="Rho-GAP" evidence="7">
    <location>
        <begin position="699"/>
        <end position="960"/>
    </location>
</feature>
<dbReference type="GO" id="GO:0046856">
    <property type="term" value="P:phosphatidylinositol dephosphorylation"/>
    <property type="evidence" value="ECO:0007669"/>
    <property type="project" value="InterPro"/>
</dbReference>
<dbReference type="Gene3D" id="2.60.40.10">
    <property type="entry name" value="Immunoglobulins"/>
    <property type="match status" value="1"/>
</dbReference>
<dbReference type="PANTHER" id="PTHR11200:SF300">
    <property type="entry name" value="TYPE II INOSITOL 1,4,5-TRISPHOSPHATE 5-PHOSPHATASE"/>
    <property type="match status" value="1"/>
</dbReference>
<dbReference type="InterPro" id="IPR008936">
    <property type="entry name" value="Rho_GTPase_activation_prot"/>
</dbReference>
<dbReference type="InterPro" id="IPR000198">
    <property type="entry name" value="RhoGAP_dom"/>
</dbReference>
<dbReference type="GO" id="GO:0007165">
    <property type="term" value="P:signal transduction"/>
    <property type="evidence" value="ECO:0007669"/>
    <property type="project" value="InterPro"/>
</dbReference>
<evidence type="ECO:0000256" key="1">
    <source>
        <dbReference type="ARBA" id="ARBA00004146"/>
    </source>
</evidence>
<gene>
    <name evidence="8" type="ORF">BCR33DRAFT_712336</name>
</gene>
<evidence type="ECO:0000256" key="2">
    <source>
        <dbReference type="ARBA" id="ARBA00004580"/>
    </source>
</evidence>
<keyword evidence="9" id="KW-1185">Reference proteome</keyword>
<dbReference type="GO" id="GO:0004439">
    <property type="term" value="F:phosphatidylinositol-4,5-bisphosphate 5-phosphatase activity"/>
    <property type="evidence" value="ECO:0007669"/>
    <property type="project" value="TreeGrafter"/>
</dbReference>
<organism evidence="8 9">
    <name type="scientific">Rhizoclosmatium globosum</name>
    <dbReference type="NCBI Taxonomy" id="329046"/>
    <lineage>
        <taxon>Eukaryota</taxon>
        <taxon>Fungi</taxon>
        <taxon>Fungi incertae sedis</taxon>
        <taxon>Chytridiomycota</taxon>
        <taxon>Chytridiomycota incertae sedis</taxon>
        <taxon>Chytridiomycetes</taxon>
        <taxon>Chytridiales</taxon>
        <taxon>Chytriomycetaceae</taxon>
        <taxon>Rhizoclosmatium</taxon>
    </lineage>
</organism>
<evidence type="ECO:0000313" key="8">
    <source>
        <dbReference type="EMBL" id="ORY52124.1"/>
    </source>
</evidence>
<keyword evidence="6" id="KW-0812">Transmembrane</keyword>
<dbReference type="InterPro" id="IPR013783">
    <property type="entry name" value="Ig-like_fold"/>
</dbReference>
<evidence type="ECO:0000256" key="5">
    <source>
        <dbReference type="SAM" id="MobiDB-lite"/>
    </source>
</evidence>
<dbReference type="EMBL" id="MCGO01000004">
    <property type="protein sequence ID" value="ORY52124.1"/>
    <property type="molecule type" value="Genomic_DNA"/>
</dbReference>
<dbReference type="SMART" id="SM00324">
    <property type="entry name" value="RhoGAP"/>
    <property type="match status" value="1"/>
</dbReference>
<accession>A0A1Y2CZ37</accession>
<evidence type="ECO:0000256" key="3">
    <source>
        <dbReference type="ARBA" id="ARBA00022753"/>
    </source>
</evidence>
<dbReference type="OrthoDB" id="7862313at2759"/>
<protein>
    <submittedName>
        <fullName evidence="8">DNase I-like protein</fullName>
    </submittedName>
</protein>
<dbReference type="Pfam" id="PF22669">
    <property type="entry name" value="Exo_endo_phos2"/>
    <property type="match status" value="1"/>
</dbReference>
<dbReference type="STRING" id="329046.A0A1Y2CZ37"/>
<dbReference type="Proteomes" id="UP000193642">
    <property type="component" value="Unassembled WGS sequence"/>
</dbReference>
<keyword evidence="3" id="KW-0967">Endosome</keyword>
<dbReference type="InterPro" id="IPR036691">
    <property type="entry name" value="Endo/exonu/phosph_ase_sf"/>
</dbReference>
<dbReference type="PROSITE" id="PS50238">
    <property type="entry name" value="RHOGAP"/>
    <property type="match status" value="1"/>
</dbReference>
<dbReference type="SUPFAM" id="SSF48350">
    <property type="entry name" value="GTPase activation domain, GAP"/>
    <property type="match status" value="1"/>
</dbReference>
<feature type="transmembrane region" description="Helical" evidence="6">
    <location>
        <begin position="838"/>
        <end position="859"/>
    </location>
</feature>
<comment type="caution">
    <text evidence="8">The sequence shown here is derived from an EMBL/GenBank/DDBJ whole genome shotgun (WGS) entry which is preliminary data.</text>
</comment>
<reference evidence="8 9" key="1">
    <citation type="submission" date="2016-07" db="EMBL/GenBank/DDBJ databases">
        <title>Pervasive Adenine N6-methylation of Active Genes in Fungi.</title>
        <authorList>
            <consortium name="DOE Joint Genome Institute"/>
            <person name="Mondo S.J."/>
            <person name="Dannebaum R.O."/>
            <person name="Kuo R.C."/>
            <person name="Labutti K."/>
            <person name="Haridas S."/>
            <person name="Kuo A."/>
            <person name="Salamov A."/>
            <person name="Ahrendt S.R."/>
            <person name="Lipzen A."/>
            <person name="Sullivan W."/>
            <person name="Andreopoulos W.B."/>
            <person name="Clum A."/>
            <person name="Lindquist E."/>
            <person name="Daum C."/>
            <person name="Ramamoorthy G.K."/>
            <person name="Gryganskyi A."/>
            <person name="Culley D."/>
            <person name="Magnuson J.K."/>
            <person name="James T.Y."/>
            <person name="O'Malley M.A."/>
            <person name="Stajich J.E."/>
            <person name="Spatafora J.W."/>
            <person name="Visel A."/>
            <person name="Grigoriev I.V."/>
        </authorList>
    </citation>
    <scope>NUCLEOTIDE SEQUENCE [LARGE SCALE GENOMIC DNA]</scope>
    <source>
        <strain evidence="8 9">JEL800</strain>
    </source>
</reference>
<keyword evidence="6" id="KW-1133">Transmembrane helix</keyword>
<keyword evidence="6" id="KW-0472">Membrane</keyword>
<dbReference type="InterPro" id="IPR000300">
    <property type="entry name" value="IPPc"/>
</dbReference>
<comment type="subcellular location">
    <subcellularLocation>
        <location evidence="2">Cytoplasmic vesicle</location>
        <location evidence="2">Phagosome membrane</location>
    </subcellularLocation>
    <subcellularLocation>
        <location evidence="1">Early endosome membrane</location>
    </subcellularLocation>
</comment>
<dbReference type="PANTHER" id="PTHR11200">
    <property type="entry name" value="INOSITOL 5-PHOSPHATASE"/>
    <property type="match status" value="1"/>
</dbReference>
<evidence type="ECO:0000259" key="7">
    <source>
        <dbReference type="PROSITE" id="PS50238"/>
    </source>
</evidence>
<feature type="region of interest" description="Disordered" evidence="5">
    <location>
        <begin position="774"/>
        <end position="793"/>
    </location>
</feature>
<dbReference type="Pfam" id="PF21310">
    <property type="entry name" value="OCRL-like_ASH"/>
    <property type="match status" value="1"/>
</dbReference>
<dbReference type="Pfam" id="PF00620">
    <property type="entry name" value="RhoGAP"/>
    <property type="match status" value="1"/>
</dbReference>
<name>A0A1Y2CZ37_9FUNG</name>
<evidence type="ECO:0000256" key="6">
    <source>
        <dbReference type="SAM" id="Phobius"/>
    </source>
</evidence>
<dbReference type="InterPro" id="IPR046985">
    <property type="entry name" value="IP5"/>
</dbReference>
<dbReference type="AlphaFoldDB" id="A0A1Y2CZ37"/>
<evidence type="ECO:0000313" key="9">
    <source>
        <dbReference type="Proteomes" id="UP000193642"/>
    </source>
</evidence>
<dbReference type="SMART" id="SM00128">
    <property type="entry name" value="IPPc"/>
    <property type="match status" value="1"/>
</dbReference>
<dbReference type="GO" id="GO:0031901">
    <property type="term" value="C:early endosome membrane"/>
    <property type="evidence" value="ECO:0007669"/>
    <property type="project" value="UniProtKB-SubCell"/>
</dbReference>
<evidence type="ECO:0000256" key="4">
    <source>
        <dbReference type="ARBA" id="ARBA00023329"/>
    </source>
</evidence>
<dbReference type="Gene3D" id="3.60.10.10">
    <property type="entry name" value="Endonuclease/exonuclease/phosphatase"/>
    <property type="match status" value="1"/>
</dbReference>
<proteinExistence type="predicted"/>